<proteinExistence type="predicted"/>
<dbReference type="Pfam" id="PF10592">
    <property type="entry name" value="AIPR"/>
    <property type="match status" value="1"/>
</dbReference>
<organism evidence="2">
    <name type="scientific">Bifidobacterium aquikefiricola</name>
    <dbReference type="NCBI Taxonomy" id="3059038"/>
    <lineage>
        <taxon>Bacteria</taxon>
        <taxon>Bacillati</taxon>
        <taxon>Actinomycetota</taxon>
        <taxon>Actinomycetes</taxon>
        <taxon>Bifidobacteriales</taxon>
        <taxon>Bifidobacteriaceae</taxon>
        <taxon>Bifidobacterium</taxon>
    </lineage>
</organism>
<accession>A0AB39U806</accession>
<evidence type="ECO:0000259" key="1">
    <source>
        <dbReference type="Pfam" id="PF10592"/>
    </source>
</evidence>
<reference evidence="2" key="1">
    <citation type="submission" date="2023-07" db="EMBL/GenBank/DDBJ databases">
        <title>Bifidobacterium aquikefiriaerophilum sp. nov. and Bifidobacterium eccum sp. nov., isolated from water kefir.</title>
        <authorList>
            <person name="Breselge S."/>
            <person name="Bellassi P."/>
            <person name="Barcenilla C."/>
            <person name="Alvarez-Ordonez A."/>
            <person name="Morelli L."/>
            <person name="Cotter P.D."/>
        </authorList>
    </citation>
    <scope>NUCLEOTIDE SEQUENCE</scope>
    <source>
        <strain evidence="2">WK041_4_12</strain>
    </source>
</reference>
<dbReference type="AlphaFoldDB" id="A0AB39U806"/>
<gene>
    <name evidence="2" type="ORF">QN215_03010</name>
</gene>
<feature type="domain" description="Abortive phage infection protein C-terminal" evidence="1">
    <location>
        <begin position="230"/>
        <end position="458"/>
    </location>
</feature>
<sequence length="535" mass="60537">MGISLVTGENSIDLLADSIIDSSYCNIVENSSAEDGGIDAVFVDDTSNHFYLFNFKYRDKKPGKQHESDIAYPFLHSLNGGENNFSGKVAEKFQYIKKLLDSNTIWQGSFIQISNDFQPLLGNSGSARTLEPTAFLSTFPFLTEEPRSIVLDDFLEEDKSADNNNATITIGAEKVIPYKEDIRISDNNFVVILSLFDLLRITSDKKELRNDVQFDDSQILSKTHVDVSVLDANVRGWLGPRKKFHKKVFETLDNEPSKFFIYNNGITMVAERVVSKKFNKDKFQIKLENFQIVNGGQTIRNLSEWIHNQNSSTNSDQVNILVRIFETGGDKKLANDIARYTNSQSAVNAQDLKSVDTAQVKIREYLFNKQINYIRKRGDYTEKINVNFKQTITKEELAGALYTLKGRPEIAIGSAGRLFEDANYDEIFGAKNEKEDNYDLASLPELITAYLSYKNAVKASGHGTSRAHILYGLFLREQQKNCHKKPASPESNIKIVQKVIDMMSGDSSSLVNRPWMRDDFKQQLLDQAKLGDPKK</sequence>
<evidence type="ECO:0000313" key="2">
    <source>
        <dbReference type="EMBL" id="XDS45112.1"/>
    </source>
</evidence>
<protein>
    <submittedName>
        <fullName evidence="2">AIPR family protein</fullName>
    </submittedName>
</protein>
<dbReference type="KEGG" id="baqk:QN215_03010"/>
<name>A0AB39U806_9BIFI</name>
<dbReference type="InterPro" id="IPR018891">
    <property type="entry name" value="AIPR_C"/>
</dbReference>
<dbReference type="RefSeq" id="WP_369344652.1">
    <property type="nucleotide sequence ID" value="NZ_CP129674.1"/>
</dbReference>
<dbReference type="EMBL" id="CP129674">
    <property type="protein sequence ID" value="XDS45112.1"/>
    <property type="molecule type" value="Genomic_DNA"/>
</dbReference>